<name>A0AA40JG95_BURPE</name>
<organism evidence="1 2">
    <name type="scientific">Burkholderia pseudomallei</name>
    <name type="common">Pseudomonas pseudomallei</name>
    <dbReference type="NCBI Taxonomy" id="28450"/>
    <lineage>
        <taxon>Bacteria</taxon>
        <taxon>Pseudomonadati</taxon>
        <taxon>Pseudomonadota</taxon>
        <taxon>Betaproteobacteria</taxon>
        <taxon>Burkholderiales</taxon>
        <taxon>Burkholderiaceae</taxon>
        <taxon>Burkholderia</taxon>
        <taxon>pseudomallei group</taxon>
    </lineage>
</organism>
<dbReference type="AlphaFoldDB" id="A0AA40JG95"/>
<dbReference type="EMBL" id="JQIM01000009">
    <property type="protein sequence ID" value="KGX11171.1"/>
    <property type="molecule type" value="Genomic_DNA"/>
</dbReference>
<accession>A0AA40JG95</accession>
<proteinExistence type="predicted"/>
<protein>
    <submittedName>
        <fullName evidence="1">Uncharacterized protein</fullName>
    </submittedName>
</protein>
<evidence type="ECO:0000313" key="2">
    <source>
        <dbReference type="Proteomes" id="UP000030475"/>
    </source>
</evidence>
<dbReference type="Proteomes" id="UP000030475">
    <property type="component" value="Unassembled WGS sequence"/>
</dbReference>
<sequence length="32" mass="3348">MVRPFLSCAPVSHGARLAAQGLPRMGAVKRVA</sequence>
<comment type="caution">
    <text evidence="1">The sequence shown here is derived from an EMBL/GenBank/DDBJ whole genome shotgun (WGS) entry which is preliminary data.</text>
</comment>
<gene>
    <name evidence="1" type="ORF">Y036_4258</name>
</gene>
<evidence type="ECO:0000313" key="1">
    <source>
        <dbReference type="EMBL" id="KGX11171.1"/>
    </source>
</evidence>
<reference evidence="1 2" key="1">
    <citation type="submission" date="2014-08" db="EMBL/GenBank/DDBJ databases">
        <authorList>
            <person name="Bunnell A."/>
            <person name="Chain P.S."/>
            <person name="Chertkov O."/>
            <person name="Currie B.J."/>
            <person name="Daligault H.E."/>
            <person name="Davenport K.W."/>
            <person name="Davis C."/>
            <person name="Gleasner C.D."/>
            <person name="Johnson S.L."/>
            <person name="Kaestli M."/>
            <person name="Koren S."/>
            <person name="Kunde Y.A."/>
            <person name="Mayo M."/>
            <person name="McMurry K.K."/>
            <person name="Price E.P."/>
            <person name="Reitenga K.G."/>
            <person name="Robison R."/>
            <person name="Rosovitz M.J."/>
            <person name="Sarovich D.S."/>
            <person name="Teshima H."/>
        </authorList>
    </citation>
    <scope>NUCLEOTIDE SEQUENCE [LARGE SCALE GENOMIC DNA]</scope>
    <source>
        <strain evidence="1 2">MSHR44</strain>
    </source>
</reference>